<accession>A0A438I1T2</accession>
<evidence type="ECO:0000256" key="7">
    <source>
        <dbReference type="SAM" id="SignalP"/>
    </source>
</evidence>
<reference evidence="9 10" key="1">
    <citation type="journal article" date="2018" name="PLoS Genet.">
        <title>Population sequencing reveals clonal diversity and ancestral inbreeding in the grapevine cultivar Chardonnay.</title>
        <authorList>
            <person name="Roach M.J."/>
            <person name="Johnson D.L."/>
            <person name="Bohlmann J."/>
            <person name="van Vuuren H.J."/>
            <person name="Jones S.J."/>
            <person name="Pretorius I.S."/>
            <person name="Schmidt S.A."/>
            <person name="Borneman A.R."/>
        </authorList>
    </citation>
    <scope>NUCLEOTIDE SEQUENCE [LARGE SCALE GENOMIC DNA]</scope>
    <source>
        <strain evidence="10">cv. Chardonnay</strain>
        <tissue evidence="9">Leaf</tissue>
    </source>
</reference>
<evidence type="ECO:0000256" key="6">
    <source>
        <dbReference type="RuleBase" id="RU003435"/>
    </source>
</evidence>
<dbReference type="AlphaFoldDB" id="A0A438I1T2"/>
<dbReference type="Pfam" id="PF01432">
    <property type="entry name" value="Peptidase_M3"/>
    <property type="match status" value="1"/>
</dbReference>
<comment type="caution">
    <text evidence="9">The sequence shown here is derived from an EMBL/GenBank/DDBJ whole genome shotgun (WGS) entry which is preliminary data.</text>
</comment>
<keyword evidence="5 6" id="KW-0482">Metalloprotease</keyword>
<evidence type="ECO:0000313" key="9">
    <source>
        <dbReference type="EMBL" id="RVW90642.1"/>
    </source>
</evidence>
<evidence type="ECO:0000256" key="4">
    <source>
        <dbReference type="ARBA" id="ARBA00022833"/>
    </source>
</evidence>
<keyword evidence="2 6" id="KW-0479">Metal-binding</keyword>
<protein>
    <submittedName>
        <fullName evidence="9">Mitochondrial intermediate peptidase, mitochondrial</fullName>
    </submittedName>
</protein>
<feature type="domain" description="Peptidase M3A/M3B catalytic" evidence="8">
    <location>
        <begin position="14"/>
        <end position="119"/>
    </location>
</feature>
<evidence type="ECO:0000313" key="10">
    <source>
        <dbReference type="Proteomes" id="UP000288805"/>
    </source>
</evidence>
<evidence type="ECO:0000256" key="1">
    <source>
        <dbReference type="ARBA" id="ARBA00022670"/>
    </source>
</evidence>
<dbReference type="GO" id="GO:0006508">
    <property type="term" value="P:proteolysis"/>
    <property type="evidence" value="ECO:0007669"/>
    <property type="project" value="UniProtKB-KW"/>
</dbReference>
<keyword evidence="1 6" id="KW-0645">Protease</keyword>
<feature type="signal peptide" evidence="7">
    <location>
        <begin position="1"/>
        <end position="18"/>
    </location>
</feature>
<keyword evidence="7" id="KW-0732">Signal</keyword>
<evidence type="ECO:0000259" key="8">
    <source>
        <dbReference type="Pfam" id="PF01432"/>
    </source>
</evidence>
<evidence type="ECO:0000256" key="3">
    <source>
        <dbReference type="ARBA" id="ARBA00022801"/>
    </source>
</evidence>
<dbReference type="Gene3D" id="1.10.1370.40">
    <property type="match status" value="1"/>
</dbReference>
<dbReference type="PANTHER" id="PTHR11804">
    <property type="entry name" value="PROTEASE M3 THIMET OLIGOPEPTIDASE-RELATED"/>
    <property type="match status" value="1"/>
</dbReference>
<evidence type="ECO:0000256" key="2">
    <source>
        <dbReference type="ARBA" id="ARBA00022723"/>
    </source>
</evidence>
<keyword evidence="4 6" id="KW-0862">Zinc</keyword>
<comment type="similarity">
    <text evidence="6">Belongs to the peptidase M3 family.</text>
</comment>
<dbReference type="InterPro" id="IPR001567">
    <property type="entry name" value="Pept_M3A_M3B_dom"/>
</dbReference>
<dbReference type="GO" id="GO:0004222">
    <property type="term" value="F:metalloendopeptidase activity"/>
    <property type="evidence" value="ECO:0007669"/>
    <property type="project" value="InterPro"/>
</dbReference>
<dbReference type="Proteomes" id="UP000288805">
    <property type="component" value="Unassembled WGS sequence"/>
</dbReference>
<dbReference type="InterPro" id="IPR045090">
    <property type="entry name" value="Pept_M3A_M3B"/>
</dbReference>
<evidence type="ECO:0000256" key="5">
    <source>
        <dbReference type="ARBA" id="ARBA00023049"/>
    </source>
</evidence>
<keyword evidence="3 6" id="KW-0378">Hydrolase</keyword>
<feature type="chain" id="PRO_5019463415" evidence="7">
    <location>
        <begin position="19"/>
        <end position="196"/>
    </location>
</feature>
<name>A0A438I1T2_VITVI</name>
<proteinExistence type="inferred from homology"/>
<comment type="cofactor">
    <cofactor evidence="6">
        <name>Zn(2+)</name>
        <dbReference type="ChEBI" id="CHEBI:29105"/>
    </cofactor>
    <text evidence="6">Binds 1 zinc ion.</text>
</comment>
<dbReference type="SUPFAM" id="SSF55486">
    <property type="entry name" value="Metalloproteases ('zincins'), catalytic domain"/>
    <property type="match status" value="1"/>
</dbReference>
<dbReference type="PANTHER" id="PTHR11804:SF79">
    <property type="entry name" value="MITOCHONDRIAL INTERMEDIATE PEPTIDASE"/>
    <property type="match status" value="1"/>
</dbReference>
<dbReference type="GO" id="GO:0046872">
    <property type="term" value="F:metal ion binding"/>
    <property type="evidence" value="ECO:0007669"/>
    <property type="project" value="UniProtKB-UniRule"/>
</dbReference>
<dbReference type="EMBL" id="QGNW01000153">
    <property type="protein sequence ID" value="RVW90642.1"/>
    <property type="molecule type" value="Genomic_DNA"/>
</dbReference>
<sequence length="196" mass="21772">MHLVLLDLPSLVVLQVVALVCNFAGSRSSSSAKLNHWEVETLFHEFGHALHSLLSRTDYQHFSGTRVVLDLAETPSNLFEYYAWDYRVLRKFARHYSTGEVIPEKLVESMQGARKMFAANRLATSALQEDPLSLATGTALRTKFLEHGGAKDPTDLLTDLVGDGILQSRDGGIVPDFTSLCDELKLEECGQEHVVL</sequence>
<organism evidence="9 10">
    <name type="scientific">Vitis vinifera</name>
    <name type="common">Grape</name>
    <dbReference type="NCBI Taxonomy" id="29760"/>
    <lineage>
        <taxon>Eukaryota</taxon>
        <taxon>Viridiplantae</taxon>
        <taxon>Streptophyta</taxon>
        <taxon>Embryophyta</taxon>
        <taxon>Tracheophyta</taxon>
        <taxon>Spermatophyta</taxon>
        <taxon>Magnoliopsida</taxon>
        <taxon>eudicotyledons</taxon>
        <taxon>Gunneridae</taxon>
        <taxon>Pentapetalae</taxon>
        <taxon>rosids</taxon>
        <taxon>Vitales</taxon>
        <taxon>Vitaceae</taxon>
        <taxon>Viteae</taxon>
        <taxon>Vitis</taxon>
    </lineage>
</organism>
<gene>
    <name evidence="9" type="primary">OCT1_2</name>
    <name evidence="9" type="ORF">CK203_038779</name>
</gene>